<keyword evidence="2" id="KW-1133">Transmembrane helix</keyword>
<dbReference type="AlphaFoldDB" id="A0AAV7SPQ7"/>
<organism evidence="3 4">
    <name type="scientific">Pleurodeles waltl</name>
    <name type="common">Iberian ribbed newt</name>
    <dbReference type="NCBI Taxonomy" id="8319"/>
    <lineage>
        <taxon>Eukaryota</taxon>
        <taxon>Metazoa</taxon>
        <taxon>Chordata</taxon>
        <taxon>Craniata</taxon>
        <taxon>Vertebrata</taxon>
        <taxon>Euteleostomi</taxon>
        <taxon>Amphibia</taxon>
        <taxon>Batrachia</taxon>
        <taxon>Caudata</taxon>
        <taxon>Salamandroidea</taxon>
        <taxon>Salamandridae</taxon>
        <taxon>Pleurodelinae</taxon>
        <taxon>Pleurodeles</taxon>
    </lineage>
</organism>
<feature type="transmembrane region" description="Helical" evidence="2">
    <location>
        <begin position="177"/>
        <end position="200"/>
    </location>
</feature>
<feature type="compositionally biased region" description="Polar residues" evidence="1">
    <location>
        <begin position="51"/>
        <end position="72"/>
    </location>
</feature>
<gene>
    <name evidence="3" type="ORF">NDU88_006472</name>
</gene>
<evidence type="ECO:0000256" key="1">
    <source>
        <dbReference type="SAM" id="MobiDB-lite"/>
    </source>
</evidence>
<evidence type="ECO:0000313" key="4">
    <source>
        <dbReference type="Proteomes" id="UP001066276"/>
    </source>
</evidence>
<protein>
    <submittedName>
        <fullName evidence="3">Uncharacterized protein</fullName>
    </submittedName>
</protein>
<keyword evidence="2" id="KW-0472">Membrane</keyword>
<name>A0AAV7SPQ7_PLEWA</name>
<dbReference type="EMBL" id="JANPWB010000008">
    <property type="protein sequence ID" value="KAJ1166062.1"/>
    <property type="molecule type" value="Genomic_DNA"/>
</dbReference>
<evidence type="ECO:0000313" key="3">
    <source>
        <dbReference type="EMBL" id="KAJ1166062.1"/>
    </source>
</evidence>
<feature type="region of interest" description="Disordered" evidence="1">
    <location>
        <begin position="40"/>
        <end position="97"/>
    </location>
</feature>
<dbReference type="Proteomes" id="UP001066276">
    <property type="component" value="Chromosome 4_2"/>
</dbReference>
<keyword evidence="4" id="KW-1185">Reference proteome</keyword>
<reference evidence="3" key="1">
    <citation type="journal article" date="2022" name="bioRxiv">
        <title>Sequencing and chromosome-scale assembly of the giantPleurodeles waltlgenome.</title>
        <authorList>
            <person name="Brown T."/>
            <person name="Elewa A."/>
            <person name="Iarovenko S."/>
            <person name="Subramanian E."/>
            <person name="Araus A.J."/>
            <person name="Petzold A."/>
            <person name="Susuki M."/>
            <person name="Suzuki K.-i.T."/>
            <person name="Hayashi T."/>
            <person name="Toyoda A."/>
            <person name="Oliveira C."/>
            <person name="Osipova E."/>
            <person name="Leigh N.D."/>
            <person name="Simon A."/>
            <person name="Yun M.H."/>
        </authorList>
    </citation>
    <scope>NUCLEOTIDE SEQUENCE</scope>
    <source>
        <strain evidence="3">20211129_DDA</strain>
        <tissue evidence="3">Liver</tissue>
    </source>
</reference>
<keyword evidence="2" id="KW-0812">Transmembrane</keyword>
<proteinExistence type="predicted"/>
<sequence>MIRAKGKQVFVRLRLPHEDTMLLTAVPWFPDTTKNNCFRTSSHTTRDVHKSGTSTPHHSPGLTTIAYTSPSQDPHILAPCPPDPCKETGKRYRHLSPSNPSRVLHRFRSHFLDHGPSLVSLSLTSICQLHCPIAKSISARPKSHLHSDPVHLVPVQPDSDIVNRRSIIFLVLIQTRVYLLEMPMVMMGMISCHIIMTAVYI</sequence>
<accession>A0AAV7SPQ7</accession>
<evidence type="ECO:0000256" key="2">
    <source>
        <dbReference type="SAM" id="Phobius"/>
    </source>
</evidence>
<comment type="caution">
    <text evidence="3">The sequence shown here is derived from an EMBL/GenBank/DDBJ whole genome shotgun (WGS) entry which is preliminary data.</text>
</comment>